<dbReference type="EnsemblPlants" id="EMT05158">
    <property type="protein sequence ID" value="EMT05158"/>
    <property type="gene ID" value="F775_18744"/>
</dbReference>
<evidence type="ECO:0000313" key="1">
    <source>
        <dbReference type="EnsemblPlants" id="EMT05158"/>
    </source>
</evidence>
<organism evidence="1">
    <name type="scientific">Aegilops tauschii</name>
    <name type="common">Tausch's goatgrass</name>
    <name type="synonym">Aegilops squarrosa</name>
    <dbReference type="NCBI Taxonomy" id="37682"/>
    <lineage>
        <taxon>Eukaryota</taxon>
        <taxon>Viridiplantae</taxon>
        <taxon>Streptophyta</taxon>
        <taxon>Embryophyta</taxon>
        <taxon>Tracheophyta</taxon>
        <taxon>Spermatophyta</taxon>
        <taxon>Magnoliopsida</taxon>
        <taxon>Liliopsida</taxon>
        <taxon>Poales</taxon>
        <taxon>Poaceae</taxon>
        <taxon>BOP clade</taxon>
        <taxon>Pooideae</taxon>
        <taxon>Triticodae</taxon>
        <taxon>Triticeae</taxon>
        <taxon>Triticinae</taxon>
        <taxon>Aegilops</taxon>
    </lineage>
</organism>
<sequence>MVLGVDSDDDLYYDKANFRHLRIPLYILPTRSVVLPRRIWHTGGFIQLPPALRLWRRSADGEEIHLAIERPHVAVPALQATEATGGPAGFLVLARLPDGRGGALRRPGLLQRL</sequence>
<proteinExistence type="predicted"/>
<dbReference type="AlphaFoldDB" id="M8BEI6"/>
<accession>M8BEI6</accession>
<protein>
    <submittedName>
        <fullName evidence="1">Uncharacterized protein</fullName>
    </submittedName>
</protein>
<name>M8BEI6_AEGTA</name>
<reference evidence="1" key="1">
    <citation type="submission" date="2015-06" db="UniProtKB">
        <authorList>
            <consortium name="EnsemblPlants"/>
        </authorList>
    </citation>
    <scope>IDENTIFICATION</scope>
</reference>